<dbReference type="InterPro" id="IPR047217">
    <property type="entry name" value="S49_SppA_67K_type_N"/>
</dbReference>
<evidence type="ECO:0000313" key="7">
    <source>
        <dbReference type="Proteomes" id="UP000621447"/>
    </source>
</evidence>
<dbReference type="CDD" id="cd07018">
    <property type="entry name" value="S49_SppA_67K_type"/>
    <property type="match status" value="1"/>
</dbReference>
<evidence type="ECO:0000313" key="6">
    <source>
        <dbReference type="EMBL" id="NTS63881.1"/>
    </source>
</evidence>
<accession>A0ABX2JGW2</accession>
<dbReference type="EMBL" id="JABULH010000001">
    <property type="protein sequence ID" value="NTS63881.1"/>
    <property type="molecule type" value="Genomic_DNA"/>
</dbReference>
<dbReference type="InterPro" id="IPR047272">
    <property type="entry name" value="S49_SppA_C"/>
</dbReference>
<dbReference type="Gene3D" id="6.20.330.10">
    <property type="match status" value="1"/>
</dbReference>
<dbReference type="CDD" id="cd07023">
    <property type="entry name" value="S49_Sppa_N_C"/>
    <property type="match status" value="1"/>
</dbReference>
<protein>
    <submittedName>
        <fullName evidence="6">Signal peptide peptidase SppA</fullName>
    </submittedName>
</protein>
<dbReference type="SUPFAM" id="SSF52096">
    <property type="entry name" value="ClpP/crotonase"/>
    <property type="match status" value="2"/>
</dbReference>
<dbReference type="InterPro" id="IPR002142">
    <property type="entry name" value="Peptidase_S49"/>
</dbReference>
<keyword evidence="4" id="KW-0720">Serine protease</keyword>
<dbReference type="Gene3D" id="3.90.226.10">
    <property type="entry name" value="2-enoyl-CoA Hydratase, Chain A, domain 1"/>
    <property type="match status" value="3"/>
</dbReference>
<keyword evidence="2" id="KW-0645">Protease</keyword>
<feature type="domain" description="Peptidase S49" evidence="5">
    <location>
        <begin position="375"/>
        <end position="526"/>
    </location>
</feature>
<dbReference type="PANTHER" id="PTHR33209">
    <property type="entry name" value="PROTEASE 4"/>
    <property type="match status" value="1"/>
</dbReference>
<dbReference type="InterPro" id="IPR029045">
    <property type="entry name" value="ClpP/crotonase-like_dom_sf"/>
</dbReference>
<keyword evidence="3" id="KW-0378">Hydrolase</keyword>
<dbReference type="NCBIfam" id="TIGR00705">
    <property type="entry name" value="SppA_67K"/>
    <property type="match status" value="1"/>
</dbReference>
<sequence length="623" mass="65864">MRLVKGAWKLLVGIKDALVLVAMLLFFGALFAALNARSRAPAIKDGALVLDLNGPIVEQPEEVTFTQMLSGQQVGREYRLRDIVRTLDAAKSDDRVKAVVVDLERFGGAYPAALREVAAKLAEVRRAGKPVLAWGIAYTDGGYRLAAAASEIWMDPQGGTLFAGPGGTQMYYKGLIDKLGVNAHVYRVGKFKSAVEPYIRADQSPEARAASEALYGGLFEQWRDSVQQARPKAQVAALLADPAQTVQAAGGDVAQANLRGGIVDHLGDKVAFGRRVAQIVGGDDKKVAGFFNKIDYDAYVAARPLPKTGKIGIVTVAGNIVDGKASGGSAGGDTVSEAIYTGLAKNDLKAIVLRVDSPGGSVLASEKIRLALVEAKRRGLPIVVSMGGLAASGGYWVSTPGDVIFAEPDTITGSIGIFGVIPTFENTLAKVGITTDGVRTTPLSGQPDVFAGTNPVIDSVIQSTIEHGYMQFLTRVSQSRRLPVARVNEIGQGRVWLGGTARQIGLVDRFGSLSDAVAEAAKRAKVDASDVVYLEKQPGFAAEIARQFNRDNDDEDAQAAGDLMSRMAWQQRQLAALAIGDAKRMLSRAAVRAQCLECAGAGPVVARGGDLRLLDLLLAKVGL</sequence>
<reference evidence="6 7" key="1">
    <citation type="submission" date="2020-06" db="EMBL/GenBank/DDBJ databases">
        <title>Sphingomonas hominis sp. nov., a member of the Sphingomonas, isolated from the hair of a 22-year-old girl.</title>
        <authorList>
            <person name="Zhang D.-F."/>
            <person name="Cui X.-W."/>
        </authorList>
    </citation>
    <scope>NUCLEOTIDE SEQUENCE [LARGE SCALE GENOMIC DNA]</scope>
    <source>
        <strain evidence="6 7">HHU CXW</strain>
    </source>
</reference>
<evidence type="ECO:0000259" key="5">
    <source>
        <dbReference type="Pfam" id="PF01343"/>
    </source>
</evidence>
<dbReference type="Proteomes" id="UP000621447">
    <property type="component" value="Unassembled WGS sequence"/>
</dbReference>
<name>A0ABX2JGW2_9SPHN</name>
<evidence type="ECO:0000256" key="3">
    <source>
        <dbReference type="ARBA" id="ARBA00022801"/>
    </source>
</evidence>
<evidence type="ECO:0000256" key="2">
    <source>
        <dbReference type="ARBA" id="ARBA00022670"/>
    </source>
</evidence>
<proteinExistence type="inferred from homology"/>
<comment type="caution">
    <text evidence="6">The sequence shown here is derived from an EMBL/GenBank/DDBJ whole genome shotgun (WGS) entry which is preliminary data.</text>
</comment>
<gene>
    <name evidence="6" type="primary">sppA</name>
    <name evidence="6" type="ORF">HRV97_01735</name>
</gene>
<dbReference type="Pfam" id="PF01343">
    <property type="entry name" value="Peptidase_S49"/>
    <property type="match status" value="2"/>
</dbReference>
<evidence type="ECO:0000256" key="4">
    <source>
        <dbReference type="ARBA" id="ARBA00022825"/>
    </source>
</evidence>
<dbReference type="PANTHER" id="PTHR33209:SF1">
    <property type="entry name" value="PEPTIDASE S49 DOMAIN-CONTAINING PROTEIN"/>
    <property type="match status" value="1"/>
</dbReference>
<dbReference type="InterPro" id="IPR004634">
    <property type="entry name" value="Pept_S49_pIV"/>
</dbReference>
<keyword evidence="7" id="KW-1185">Reference proteome</keyword>
<dbReference type="RefSeq" id="WP_174191972.1">
    <property type="nucleotide sequence ID" value="NZ_JABULH010000001.1"/>
</dbReference>
<evidence type="ECO:0000256" key="1">
    <source>
        <dbReference type="ARBA" id="ARBA00008683"/>
    </source>
</evidence>
<feature type="domain" description="Peptidase S49" evidence="5">
    <location>
        <begin position="125"/>
        <end position="237"/>
    </location>
</feature>
<organism evidence="6 7">
    <name type="scientific">Sphingomonas hominis</name>
    <dbReference type="NCBI Taxonomy" id="2741495"/>
    <lineage>
        <taxon>Bacteria</taxon>
        <taxon>Pseudomonadati</taxon>
        <taxon>Pseudomonadota</taxon>
        <taxon>Alphaproteobacteria</taxon>
        <taxon>Sphingomonadales</taxon>
        <taxon>Sphingomonadaceae</taxon>
        <taxon>Sphingomonas</taxon>
    </lineage>
</organism>
<comment type="similarity">
    <text evidence="1">Belongs to the peptidase S49 family.</text>
</comment>
<dbReference type="PIRSF" id="PIRSF001217">
    <property type="entry name" value="Protease_4_SppA"/>
    <property type="match status" value="1"/>
</dbReference>